<evidence type="ECO:0000313" key="9">
    <source>
        <dbReference type="Proteomes" id="UP000230233"/>
    </source>
</evidence>
<protein>
    <recommendedName>
        <fullName evidence="7">SUN domain-containing protein</fullName>
    </recommendedName>
</protein>
<evidence type="ECO:0000256" key="2">
    <source>
        <dbReference type="ARBA" id="ARBA00022692"/>
    </source>
</evidence>
<reference evidence="9" key="1">
    <citation type="submission" date="2017-10" db="EMBL/GenBank/DDBJ databases">
        <title>Rapid genome shrinkage in a self-fertile nematode reveals novel sperm competition proteins.</title>
        <authorList>
            <person name="Yin D."/>
            <person name="Schwarz E.M."/>
            <person name="Thomas C.G."/>
            <person name="Felde R.L."/>
            <person name="Korf I.F."/>
            <person name="Cutter A.D."/>
            <person name="Schartner C.M."/>
            <person name="Ralston E.J."/>
            <person name="Meyer B.J."/>
            <person name="Haag E.S."/>
        </authorList>
    </citation>
    <scope>NUCLEOTIDE SEQUENCE [LARGE SCALE GENOMIC DNA]</scope>
    <source>
        <strain evidence="9">JU1422</strain>
    </source>
</reference>
<feature type="region of interest" description="Disordered" evidence="5">
    <location>
        <begin position="758"/>
        <end position="784"/>
    </location>
</feature>
<sequence length="1336" mass="154378">MWYHWFKIRIREYRLLEIFFFACLFMIFYRLQTISNQNDRILEMFNGKKTRLVSISKTGRIHKKVREDPTSRAVRWSAANETPNTRFYRKMEPSISKTNQTTSKTDNSTSNLPISDERFRFNAADYLLGAYVETHLSSRSSLYSINQWESNLVLLDRPQPPADKAWCSNDENPVLTIDLAKYIKPISVSYQHSQWNETIPKEAPKTYDVVACLDCNCKIWEPLALNCHYSEYEPNGSEQMCNISSYLDVRRTGKIQFRFRENYGGPNMTCVSLVRVYGETKTPVKMEKHLNSETTCADLKWNYHNSYIGYLLASSMERKLETLASQKLSKDIRKFDKIQPVEQSDEAQKTKLSTKVSTDKRTPTVSKINQLTSQTDDSTLKAPILEERFRLNAADFLLGASVDSEHSSSSNLNGNLGNDQADLVLLDRPQPPSDKPFPKERFRFNAADYLLGASVDTDLSSSSSLHSDAKWESNLVLLDRPQPPADKAWCTHNPNPVLTINLAQYIKPISVSYQHSKWNVFIPGVAPKRYDVVGCFDDDCKTWETLVLNCQYSEDESNEAEQICTISPNLDMPLIGKVQFRFRENYGHTRRTCVNLVRVYGETETPVKLDKKHLNSEKTCADLKWYYHNSYFRYYWSDKNCKVLYENECCSDCPECCQECLIYDYNIHTFFIIGLWILAIIGLVLLIRDSWSHWFNIRIRQYMIFEIFFFISLFMIFYRLQTLYNQNERVIEMVSSMERKLEALASQKPNQDIRKFDKAQPLEQSDGAQKTKLQTRDSTDKMNPTILKMNHSKSQTDNSTLKVPIPEERFRFNAADYLLGAYVKTHSSSSSSLYTNIHFDQSDLVLLDRPQPPADKAWCSKDKNPLLTINLAKNIKPISVSYQHSKWNGTIPKETPKTYDVVACLDSRCNEWEPLASNCHYSPYEPHGTEQMCNISTVLDVPTIGKVQFRFRENFGDPEKTCVYLVRVYGETKTPVKMEKHLNSKKTCADLKWKYQNSYIGYALSSEMNVKAPDCFQIGLKEILAKIFPVSFVSREYHWFNIRIRQYMILEIFFFIYLFMIFYRLQTLSNQNDQILEMVSSMERKFEALASQKPDEDISKFEKAQPVEQSDGAQKTKLSKKGSTDERAPTISKINQLTSQTDNSTVKVPFPKERFRFNAADYLLGASVATHLSSGSSLHSDAKWEAYLVLLDRPQPPADKAWCTNDQNPRLTINLAQYIKPISVSYQHAKWNGEIPKETPKTYDVLACLDPHCKVWEPLALNCQYNQHESNGTEQMCSISSDIDVPKIGIIHFLFHENYGDPNMTCVNLIRVYGETKKPVKMEKHLNSEKTCADLK</sequence>
<feature type="transmembrane region" description="Helical" evidence="6">
    <location>
        <begin position="665"/>
        <end position="687"/>
    </location>
</feature>
<dbReference type="InterPro" id="IPR045119">
    <property type="entry name" value="SUN1-5"/>
</dbReference>
<evidence type="ECO:0000256" key="5">
    <source>
        <dbReference type="SAM" id="MobiDB-lite"/>
    </source>
</evidence>
<dbReference type="PANTHER" id="PTHR12911:SF2">
    <property type="entry name" value="SUN DOMAIN-CONTAINING PROTEIN 1"/>
    <property type="match status" value="1"/>
</dbReference>
<organism evidence="8 9">
    <name type="scientific">Caenorhabditis nigoni</name>
    <dbReference type="NCBI Taxonomy" id="1611254"/>
    <lineage>
        <taxon>Eukaryota</taxon>
        <taxon>Metazoa</taxon>
        <taxon>Ecdysozoa</taxon>
        <taxon>Nematoda</taxon>
        <taxon>Chromadorea</taxon>
        <taxon>Rhabditida</taxon>
        <taxon>Rhabditina</taxon>
        <taxon>Rhabditomorpha</taxon>
        <taxon>Rhabditoidea</taxon>
        <taxon>Rhabditidae</taxon>
        <taxon>Peloderinae</taxon>
        <taxon>Caenorhabditis</taxon>
    </lineage>
</organism>
<accession>A0A2G5U9L4</accession>
<keyword evidence="2 6" id="KW-0812">Transmembrane</keyword>
<keyword evidence="3 6" id="KW-1133">Transmembrane helix</keyword>
<feature type="domain" description="SUN" evidence="7">
    <location>
        <begin position="1134"/>
        <end position="1317"/>
    </location>
</feature>
<dbReference type="GO" id="GO:0034993">
    <property type="term" value="C:meiotic nuclear membrane microtubule tethering complex"/>
    <property type="evidence" value="ECO:0007669"/>
    <property type="project" value="TreeGrafter"/>
</dbReference>
<feature type="domain" description="SUN" evidence="7">
    <location>
        <begin position="790"/>
        <end position="973"/>
    </location>
</feature>
<dbReference type="FunFam" id="2.60.120.260:FF:000158">
    <property type="entry name" value="Protein CBG16940"/>
    <property type="match status" value="4"/>
</dbReference>
<feature type="region of interest" description="Disordered" evidence="5">
    <location>
        <begin position="1091"/>
        <end position="1129"/>
    </location>
</feature>
<feature type="region of interest" description="Disordered" evidence="5">
    <location>
        <begin position="89"/>
        <end position="111"/>
    </location>
</feature>
<feature type="transmembrane region" description="Helical" evidence="6">
    <location>
        <begin position="699"/>
        <end position="720"/>
    </location>
</feature>
<keyword evidence="9" id="KW-1185">Reference proteome</keyword>
<dbReference type="Proteomes" id="UP000230233">
    <property type="component" value="Chromosome IV"/>
</dbReference>
<evidence type="ECO:0000259" key="7">
    <source>
        <dbReference type="PROSITE" id="PS51469"/>
    </source>
</evidence>
<feature type="compositionally biased region" description="Basic and acidic residues" evidence="5">
    <location>
        <begin position="1091"/>
        <end position="1105"/>
    </location>
</feature>
<name>A0A2G5U9L4_9PELO</name>
<dbReference type="Gene3D" id="2.60.120.260">
    <property type="entry name" value="Galactose-binding domain-like"/>
    <property type="match status" value="4"/>
</dbReference>
<dbReference type="Pfam" id="PF07738">
    <property type="entry name" value="Sad1_UNC"/>
    <property type="match status" value="4"/>
</dbReference>
<feature type="compositionally biased region" description="Polar residues" evidence="5">
    <location>
        <begin position="95"/>
        <end position="111"/>
    </location>
</feature>
<comment type="subcellular location">
    <subcellularLocation>
        <location evidence="1">Membrane</location>
    </subcellularLocation>
</comment>
<evidence type="ECO:0000313" key="8">
    <source>
        <dbReference type="EMBL" id="PIC36240.1"/>
    </source>
</evidence>
<feature type="transmembrane region" description="Helical" evidence="6">
    <location>
        <begin position="12"/>
        <end position="31"/>
    </location>
</feature>
<dbReference type="EMBL" id="PDUG01000004">
    <property type="protein sequence ID" value="PIC36240.1"/>
    <property type="molecule type" value="Genomic_DNA"/>
</dbReference>
<keyword evidence="4 6" id="KW-0472">Membrane</keyword>
<proteinExistence type="predicted"/>
<evidence type="ECO:0000256" key="4">
    <source>
        <dbReference type="ARBA" id="ARBA00023136"/>
    </source>
</evidence>
<comment type="caution">
    <text evidence="8">The sequence shown here is derived from an EMBL/GenBank/DDBJ whole genome shotgun (WGS) entry which is preliminary data.</text>
</comment>
<dbReference type="PROSITE" id="PS51469">
    <property type="entry name" value="SUN"/>
    <property type="match status" value="4"/>
</dbReference>
<evidence type="ECO:0000256" key="3">
    <source>
        <dbReference type="ARBA" id="ARBA00022989"/>
    </source>
</evidence>
<evidence type="ECO:0000256" key="6">
    <source>
        <dbReference type="SAM" id="Phobius"/>
    </source>
</evidence>
<dbReference type="PANTHER" id="PTHR12911">
    <property type="entry name" value="SAD1/UNC-84-LIKE PROTEIN-RELATED"/>
    <property type="match status" value="1"/>
</dbReference>
<evidence type="ECO:0000256" key="1">
    <source>
        <dbReference type="ARBA" id="ARBA00004370"/>
    </source>
</evidence>
<dbReference type="GO" id="GO:0043495">
    <property type="term" value="F:protein-membrane adaptor activity"/>
    <property type="evidence" value="ECO:0007669"/>
    <property type="project" value="TreeGrafter"/>
</dbReference>
<dbReference type="STRING" id="1611254.A0A2G5U9L4"/>
<feature type="domain" description="SUN" evidence="7">
    <location>
        <begin position="421"/>
        <end position="604"/>
    </location>
</feature>
<gene>
    <name evidence="8" type="primary">Cnig_chr_IV.g15312</name>
    <name evidence="8" type="ORF">B9Z55_015312</name>
</gene>
<dbReference type="InterPro" id="IPR012919">
    <property type="entry name" value="SUN_dom"/>
</dbReference>
<feature type="compositionally biased region" description="Polar residues" evidence="5">
    <location>
        <begin position="762"/>
        <end position="772"/>
    </location>
</feature>
<dbReference type="OrthoDB" id="342281at2759"/>
<feature type="domain" description="SUN" evidence="7">
    <location>
        <begin position="98"/>
        <end position="281"/>
    </location>
</feature>